<dbReference type="RefSeq" id="WP_146574885.1">
    <property type="nucleotide sequence ID" value="NZ_SJPH01000006.1"/>
</dbReference>
<proteinExistence type="predicted"/>
<dbReference type="PANTHER" id="PTHR36307">
    <property type="entry name" value="FLAGELLA BASAL BODY P-RING FORMATION PROTEIN FLGA"/>
    <property type="match status" value="1"/>
</dbReference>
<feature type="domain" description="SAF" evidence="6">
    <location>
        <begin position="244"/>
        <end position="308"/>
    </location>
</feature>
<evidence type="ECO:0000313" key="8">
    <source>
        <dbReference type="Proteomes" id="UP000318995"/>
    </source>
</evidence>
<keyword evidence="7" id="KW-0966">Cell projection</keyword>
<keyword evidence="7" id="KW-0282">Flagellum</keyword>
<dbReference type="GO" id="GO:0044780">
    <property type="term" value="P:bacterial-type flagellum assembly"/>
    <property type="evidence" value="ECO:0007669"/>
    <property type="project" value="InterPro"/>
</dbReference>
<keyword evidence="2 5" id="KW-0732">Signal</keyword>
<feature type="chain" id="PRO_5022692586" evidence="5">
    <location>
        <begin position="21"/>
        <end position="387"/>
    </location>
</feature>
<feature type="signal peptide" evidence="5">
    <location>
        <begin position="1"/>
        <end position="20"/>
    </location>
</feature>
<evidence type="ECO:0000256" key="2">
    <source>
        <dbReference type="ARBA" id="ARBA00022729"/>
    </source>
</evidence>
<comment type="subcellular location">
    <subcellularLocation>
        <location evidence="1">Periplasm</location>
    </subcellularLocation>
</comment>
<evidence type="ECO:0000256" key="5">
    <source>
        <dbReference type="SAM" id="SignalP"/>
    </source>
</evidence>
<feature type="region of interest" description="Disordered" evidence="4">
    <location>
        <begin position="116"/>
        <end position="160"/>
    </location>
</feature>
<protein>
    <submittedName>
        <fullName evidence="7">Flagellar basal body P-ring biosynthesis protein FlgA</fullName>
    </submittedName>
</protein>
<dbReference type="SMART" id="SM00858">
    <property type="entry name" value="SAF"/>
    <property type="match status" value="1"/>
</dbReference>
<evidence type="ECO:0000259" key="6">
    <source>
        <dbReference type="SMART" id="SM00858"/>
    </source>
</evidence>
<evidence type="ECO:0000256" key="4">
    <source>
        <dbReference type="SAM" id="MobiDB-lite"/>
    </source>
</evidence>
<keyword evidence="3" id="KW-0574">Periplasm</keyword>
<reference evidence="7 8" key="1">
    <citation type="submission" date="2019-02" db="EMBL/GenBank/DDBJ databases">
        <title>Deep-cultivation of Planctomycetes and their phenomic and genomic characterization uncovers novel biology.</title>
        <authorList>
            <person name="Wiegand S."/>
            <person name="Jogler M."/>
            <person name="Boedeker C."/>
            <person name="Pinto D."/>
            <person name="Vollmers J."/>
            <person name="Rivas-Marin E."/>
            <person name="Kohn T."/>
            <person name="Peeters S.H."/>
            <person name="Heuer A."/>
            <person name="Rast P."/>
            <person name="Oberbeckmann S."/>
            <person name="Bunk B."/>
            <person name="Jeske O."/>
            <person name="Meyerdierks A."/>
            <person name="Storesund J.E."/>
            <person name="Kallscheuer N."/>
            <person name="Luecker S."/>
            <person name="Lage O.M."/>
            <person name="Pohl T."/>
            <person name="Merkel B.J."/>
            <person name="Hornburger P."/>
            <person name="Mueller R.-W."/>
            <person name="Bruemmer F."/>
            <person name="Labrenz M."/>
            <person name="Spormann A.M."/>
            <person name="Op Den Camp H."/>
            <person name="Overmann J."/>
            <person name="Amann R."/>
            <person name="Jetten M.S.M."/>
            <person name="Mascher T."/>
            <person name="Medema M.H."/>
            <person name="Devos D.P."/>
            <person name="Kaster A.-K."/>
            <person name="Ovreas L."/>
            <person name="Rohde M."/>
            <person name="Galperin M.Y."/>
            <person name="Jogler C."/>
        </authorList>
    </citation>
    <scope>NUCLEOTIDE SEQUENCE [LARGE SCALE GENOMIC DNA]</scope>
    <source>
        <strain evidence="7 8">Pla111</strain>
    </source>
</reference>
<accession>A0A5C5VX41</accession>
<keyword evidence="8" id="KW-1185">Reference proteome</keyword>
<dbReference type="AlphaFoldDB" id="A0A5C5VX41"/>
<name>A0A5C5VX41_9BACT</name>
<dbReference type="GO" id="GO:0042597">
    <property type="term" value="C:periplasmic space"/>
    <property type="evidence" value="ECO:0007669"/>
    <property type="project" value="UniProtKB-SubCell"/>
</dbReference>
<dbReference type="CDD" id="cd11614">
    <property type="entry name" value="SAF_CpaB_FlgA_like"/>
    <property type="match status" value="1"/>
</dbReference>
<sequence precursor="true">MFCLLAFLLSILLTGSGSGAADIVFRDVARPLASIVRLGDIAQIETNDATERERLRLLPLMPIPSPGESLHVRAQATRELLQASGEALSAHRFQGAIVTQVYGPAAPAQPFAVEARPTEAGQWRPTPRSTTASRPATGFRPAAQASKQKTSGSPVRVSPRERRERYAAMLTAVNQVATAAGVPPTVRAESIDTTGLPDQMLLDLAGAQPTLPAADSIGPDVPVAVTFRTANAAATLPVTFREVRLVIYTLSSVPRGGLLTAANVVLLPEDASVRPAPADAFTALDQVVGLEAQRSLRADEPLSPNNCVGPLLVRRGEPVTVSSGVVGITVSVRGIARNDGRKGDFVAVEIEDRQRLDARVVGPGRLAILGAGPDERLTAGDRLGGWQ</sequence>
<dbReference type="Gene3D" id="2.30.30.760">
    <property type="match status" value="1"/>
</dbReference>
<dbReference type="InterPro" id="IPR039246">
    <property type="entry name" value="Flagellar_FlgA"/>
</dbReference>
<dbReference type="Pfam" id="PF13144">
    <property type="entry name" value="ChapFlgA"/>
    <property type="match status" value="1"/>
</dbReference>
<dbReference type="EMBL" id="SJPH01000006">
    <property type="protein sequence ID" value="TWT42687.1"/>
    <property type="molecule type" value="Genomic_DNA"/>
</dbReference>
<dbReference type="InterPro" id="IPR017585">
    <property type="entry name" value="SAF_FlgA"/>
</dbReference>
<evidence type="ECO:0000313" key="7">
    <source>
        <dbReference type="EMBL" id="TWT42687.1"/>
    </source>
</evidence>
<dbReference type="PANTHER" id="PTHR36307:SF1">
    <property type="entry name" value="FLAGELLA BASAL BODY P-RING FORMATION PROTEIN FLGA"/>
    <property type="match status" value="1"/>
</dbReference>
<gene>
    <name evidence="7" type="ORF">Pla111_26600</name>
</gene>
<dbReference type="InterPro" id="IPR013974">
    <property type="entry name" value="SAF"/>
</dbReference>
<evidence type="ECO:0000256" key="1">
    <source>
        <dbReference type="ARBA" id="ARBA00004418"/>
    </source>
</evidence>
<evidence type="ECO:0000256" key="3">
    <source>
        <dbReference type="ARBA" id="ARBA00022764"/>
    </source>
</evidence>
<comment type="caution">
    <text evidence="7">The sequence shown here is derived from an EMBL/GenBank/DDBJ whole genome shotgun (WGS) entry which is preliminary data.</text>
</comment>
<keyword evidence="7" id="KW-0969">Cilium</keyword>
<dbReference type="NCBIfam" id="TIGR03170">
    <property type="entry name" value="flgA_cterm"/>
    <property type="match status" value="1"/>
</dbReference>
<dbReference type="Proteomes" id="UP000318995">
    <property type="component" value="Unassembled WGS sequence"/>
</dbReference>
<dbReference type="OrthoDB" id="247482at2"/>
<organism evidence="7 8">
    <name type="scientific">Botrimarina hoheduenensis</name>
    <dbReference type="NCBI Taxonomy" id="2528000"/>
    <lineage>
        <taxon>Bacteria</taxon>
        <taxon>Pseudomonadati</taxon>
        <taxon>Planctomycetota</taxon>
        <taxon>Planctomycetia</taxon>
        <taxon>Pirellulales</taxon>
        <taxon>Lacipirellulaceae</taxon>
        <taxon>Botrimarina</taxon>
    </lineage>
</organism>